<evidence type="ECO:0000313" key="2">
    <source>
        <dbReference type="Proteomes" id="UP000070620"/>
    </source>
</evidence>
<dbReference type="EMBL" id="LRQV01000169">
    <property type="protein sequence ID" value="KXK58651.1"/>
    <property type="molecule type" value="Genomic_DNA"/>
</dbReference>
<comment type="caution">
    <text evidence="1">The sequence shown here is derived from an EMBL/GenBank/DDBJ whole genome shotgun (WGS) entry which is preliminary data.</text>
</comment>
<dbReference type="Proteomes" id="UP000070620">
    <property type="component" value="Unassembled WGS sequence"/>
</dbReference>
<name>A0A136PJW4_9ACTN</name>
<evidence type="ECO:0000313" key="1">
    <source>
        <dbReference type="EMBL" id="KXK58651.1"/>
    </source>
</evidence>
<protein>
    <submittedName>
        <fullName evidence="1">Uncharacterized protein</fullName>
    </submittedName>
</protein>
<sequence length="154" mass="16351">MEQWPPAGDDALLAELGAALLDSGPVPEEFLDTALAAFSWRTVDAGWTVAELTFDSACDLAPAGALRSGGTDRTLTFHGGPVAMEIEVTRTGIVGQLSTGCDGRVSARTPDGRYEDVPMDAMGYFSMGPLPPGPVQFRARTAEYAMVTTWVLLR</sequence>
<dbReference type="RefSeq" id="WP_067372735.1">
    <property type="nucleotide sequence ID" value="NZ_JBIUBN010000020.1"/>
</dbReference>
<dbReference type="AlphaFoldDB" id="A0A136PJW4"/>
<keyword evidence="2" id="KW-1185">Reference proteome</keyword>
<proteinExistence type="predicted"/>
<reference evidence="1 2" key="1">
    <citation type="submission" date="2016-01" db="EMBL/GenBank/DDBJ databases">
        <title>Whole genome sequence and analysis of Micromonospora rosaria DSM 803, which can produce antibacterial substance rosamicin.</title>
        <authorList>
            <person name="Yang H."/>
            <person name="He X."/>
            <person name="Zhu D."/>
        </authorList>
    </citation>
    <scope>NUCLEOTIDE SEQUENCE [LARGE SCALE GENOMIC DNA]</scope>
    <source>
        <strain evidence="1 2">DSM 803</strain>
    </source>
</reference>
<organism evidence="1 2">
    <name type="scientific">Micromonospora rosaria</name>
    <dbReference type="NCBI Taxonomy" id="47874"/>
    <lineage>
        <taxon>Bacteria</taxon>
        <taxon>Bacillati</taxon>
        <taxon>Actinomycetota</taxon>
        <taxon>Actinomycetes</taxon>
        <taxon>Micromonosporales</taxon>
        <taxon>Micromonosporaceae</taxon>
        <taxon>Micromonospora</taxon>
    </lineage>
</organism>
<dbReference type="OrthoDB" id="5193241at2"/>
<gene>
    <name evidence="1" type="ORF">AWW66_28525</name>
</gene>
<accession>A0A136PJW4</accession>